<protein>
    <recommendedName>
        <fullName evidence="3">ATP-binding protein</fullName>
    </recommendedName>
</protein>
<comment type="caution">
    <text evidence="1">The sequence shown here is derived from an EMBL/GenBank/DDBJ whole genome shotgun (WGS) entry which is preliminary data.</text>
</comment>
<name>A0ABP8Z116_9ACTN</name>
<dbReference type="EMBL" id="BAABKN010000019">
    <property type="protein sequence ID" value="GAA4743390.1"/>
    <property type="molecule type" value="Genomic_DNA"/>
</dbReference>
<reference evidence="2" key="1">
    <citation type="journal article" date="2019" name="Int. J. Syst. Evol. Microbiol.">
        <title>The Global Catalogue of Microorganisms (GCM) 10K type strain sequencing project: providing services to taxonomists for standard genome sequencing and annotation.</title>
        <authorList>
            <consortium name="The Broad Institute Genomics Platform"/>
            <consortium name="The Broad Institute Genome Sequencing Center for Infectious Disease"/>
            <person name="Wu L."/>
            <person name="Ma J."/>
        </authorList>
    </citation>
    <scope>NUCLEOTIDE SEQUENCE [LARGE SCALE GENOMIC DNA]</scope>
    <source>
        <strain evidence="2">JCM 18532</strain>
    </source>
</reference>
<keyword evidence="2" id="KW-1185">Reference proteome</keyword>
<gene>
    <name evidence="1" type="ORF">GCM10023350_30120</name>
</gene>
<sequence length="107" mass="11584">MPYGAVSPVVVGLPPERLRRLAMEAAASIPLPGQALLQDEVALLALESLVINVGRQLARAADHDETTLRLALDDPTDGLWRALLVAALSEERVARSTCHRRPWTGAR</sequence>
<accession>A0ABP8Z116</accession>
<evidence type="ECO:0008006" key="3">
    <source>
        <dbReference type="Google" id="ProtNLM"/>
    </source>
</evidence>
<proteinExistence type="predicted"/>
<evidence type="ECO:0000313" key="1">
    <source>
        <dbReference type="EMBL" id="GAA4743390.1"/>
    </source>
</evidence>
<dbReference type="Proteomes" id="UP001499882">
    <property type="component" value="Unassembled WGS sequence"/>
</dbReference>
<evidence type="ECO:0000313" key="2">
    <source>
        <dbReference type="Proteomes" id="UP001499882"/>
    </source>
</evidence>
<organism evidence="1 2">
    <name type="scientific">Nocardioides endophyticus</name>
    <dbReference type="NCBI Taxonomy" id="1353775"/>
    <lineage>
        <taxon>Bacteria</taxon>
        <taxon>Bacillati</taxon>
        <taxon>Actinomycetota</taxon>
        <taxon>Actinomycetes</taxon>
        <taxon>Propionibacteriales</taxon>
        <taxon>Nocardioidaceae</taxon>
        <taxon>Nocardioides</taxon>
    </lineage>
</organism>